<dbReference type="Gene3D" id="2.120.10.30">
    <property type="entry name" value="TolB, C-terminal domain"/>
    <property type="match status" value="2"/>
</dbReference>
<dbReference type="eggNOG" id="KOG2177">
    <property type="taxonomic scope" value="Eukaryota"/>
</dbReference>
<evidence type="ECO:0000256" key="2">
    <source>
        <dbReference type="PROSITE-ProRule" id="PRU00504"/>
    </source>
</evidence>
<keyword evidence="3" id="KW-0175">Coiled coil</keyword>
<accession>C3ZG91</accession>
<dbReference type="AlphaFoldDB" id="C3ZG91"/>
<dbReference type="PANTHER" id="PTHR24104">
    <property type="entry name" value="E3 UBIQUITIN-PROTEIN LIGASE NHLRC1-RELATED"/>
    <property type="match status" value="1"/>
</dbReference>
<reference evidence="4" key="1">
    <citation type="journal article" date="2008" name="Nature">
        <title>The amphioxus genome and the evolution of the chordate karyotype.</title>
        <authorList>
            <consortium name="US DOE Joint Genome Institute (JGI-PGF)"/>
            <person name="Putnam N.H."/>
            <person name="Butts T."/>
            <person name="Ferrier D.E.K."/>
            <person name="Furlong R.F."/>
            <person name="Hellsten U."/>
            <person name="Kawashima T."/>
            <person name="Robinson-Rechavi M."/>
            <person name="Shoguchi E."/>
            <person name="Terry A."/>
            <person name="Yu J.-K."/>
            <person name="Benito-Gutierrez E.L."/>
            <person name="Dubchak I."/>
            <person name="Garcia-Fernandez J."/>
            <person name="Gibson-Brown J.J."/>
            <person name="Grigoriev I.V."/>
            <person name="Horton A.C."/>
            <person name="de Jong P.J."/>
            <person name="Jurka J."/>
            <person name="Kapitonov V.V."/>
            <person name="Kohara Y."/>
            <person name="Kuroki Y."/>
            <person name="Lindquist E."/>
            <person name="Lucas S."/>
            <person name="Osoegawa K."/>
            <person name="Pennacchio L.A."/>
            <person name="Salamov A.A."/>
            <person name="Satou Y."/>
            <person name="Sauka-Spengler T."/>
            <person name="Schmutz J."/>
            <person name="Shin-I T."/>
            <person name="Toyoda A."/>
            <person name="Bronner-Fraser M."/>
            <person name="Fujiyama A."/>
            <person name="Holland L.Z."/>
            <person name="Holland P.W.H."/>
            <person name="Satoh N."/>
            <person name="Rokhsar D.S."/>
        </authorList>
    </citation>
    <scope>NUCLEOTIDE SEQUENCE [LARGE SCALE GENOMIC DNA]</scope>
    <source>
        <strain evidence="4">S238N-H82</strain>
        <tissue evidence="4">Testes</tissue>
    </source>
</reference>
<dbReference type="InterPro" id="IPR011042">
    <property type="entry name" value="6-blade_b-propeller_TolB-like"/>
</dbReference>
<evidence type="ECO:0000256" key="3">
    <source>
        <dbReference type="SAM" id="Coils"/>
    </source>
</evidence>
<organism>
    <name type="scientific">Branchiostoma floridae</name>
    <name type="common">Florida lancelet</name>
    <name type="synonym">Amphioxus</name>
    <dbReference type="NCBI Taxonomy" id="7739"/>
    <lineage>
        <taxon>Eukaryota</taxon>
        <taxon>Metazoa</taxon>
        <taxon>Chordata</taxon>
        <taxon>Cephalochordata</taxon>
        <taxon>Leptocardii</taxon>
        <taxon>Amphioxiformes</taxon>
        <taxon>Branchiostomatidae</taxon>
        <taxon>Branchiostoma</taxon>
    </lineage>
</organism>
<feature type="repeat" description="NHL" evidence="2">
    <location>
        <begin position="366"/>
        <end position="409"/>
    </location>
</feature>
<dbReference type="STRING" id="7739.C3ZG91"/>
<dbReference type="CDD" id="cd05819">
    <property type="entry name" value="NHL"/>
    <property type="match status" value="1"/>
</dbReference>
<dbReference type="SUPFAM" id="SSF63829">
    <property type="entry name" value="Calcium-dependent phosphotriesterase"/>
    <property type="match status" value="1"/>
</dbReference>
<gene>
    <name evidence="4" type="ORF">BRAFLDRAFT_67266</name>
</gene>
<feature type="coiled-coil region" evidence="3">
    <location>
        <begin position="32"/>
        <end position="88"/>
    </location>
</feature>
<dbReference type="PROSITE" id="PS51125">
    <property type="entry name" value="NHL"/>
    <property type="match status" value="2"/>
</dbReference>
<protein>
    <recommendedName>
        <fullName evidence="5">B-box C-terminal domain-containing protein</fullName>
    </recommendedName>
</protein>
<evidence type="ECO:0008006" key="5">
    <source>
        <dbReference type="Google" id="ProtNLM"/>
    </source>
</evidence>
<proteinExistence type="predicted"/>
<dbReference type="PANTHER" id="PTHR24104:SF50">
    <property type="entry name" value="SMP-30_GLUCONOLACTONASE_LRE-LIKE REGION DOMAIN-CONTAINING PROTEIN"/>
    <property type="match status" value="1"/>
</dbReference>
<dbReference type="InParanoid" id="C3ZG91"/>
<sequence>MSLRRAIQQHRGPVQALITEGRGILETYCGFIRGLREEERRLDDEKQETDIKIVETYRQACNQINQIYQQLTEERDSLLSEVETNHRQSKGIVQSQRYAVLTDVAELSSACDGAEQDMTREDKELLNRESKLDEVVGKFRDKTVPSLIPTQPVVFEPTVKFTCTCTIRKETDAGAATNGAAAMAMGHHHSNQSRTVAPKERLTFGGKGSGPGQFCILYGVAVSEGGEIFVTDVQNVRIQVFTLQGTFVRQFPTAVPDESVMLPYDVALDGEGNLWAVGCTLNGSGEFAVQYDRQGRVLRKFELNKIKQHRGVAVDTRRNHVLITGITGDDTDSDNEDDENDGEGNILVSDYGNNGVYVSNEDGEFLFQFGGKGSGEGQLKDPRGICTDRAGNIIVADSDNGRVEMFDKTGRFIKHIITDMTCPIAVAIAPQGQLVVTDIEDNTVTIHASR</sequence>
<keyword evidence="1" id="KW-0677">Repeat</keyword>
<dbReference type="FunFam" id="2.40.10.500:FF:000001">
    <property type="entry name" value="tripartite motif-containing protein 3-like"/>
    <property type="match status" value="1"/>
</dbReference>
<feature type="repeat" description="NHL" evidence="2">
    <location>
        <begin position="204"/>
        <end position="244"/>
    </location>
</feature>
<dbReference type="FunFam" id="2.120.10.30:FF:000064">
    <property type="entry name" value="Uncharacterized protein"/>
    <property type="match status" value="1"/>
</dbReference>
<dbReference type="Pfam" id="PF17170">
    <property type="entry name" value="DUF5128"/>
    <property type="match status" value="1"/>
</dbReference>
<name>C3ZG91_BRAFL</name>
<dbReference type="EMBL" id="GG666617">
    <property type="protein sequence ID" value="EEN48412.1"/>
    <property type="molecule type" value="Genomic_DNA"/>
</dbReference>
<evidence type="ECO:0000313" key="4">
    <source>
        <dbReference type="EMBL" id="EEN48412.1"/>
    </source>
</evidence>
<evidence type="ECO:0000256" key="1">
    <source>
        <dbReference type="ARBA" id="ARBA00022737"/>
    </source>
</evidence>
<dbReference type="InterPro" id="IPR050952">
    <property type="entry name" value="TRIM-NHL_E3_ligases"/>
</dbReference>
<dbReference type="InterPro" id="IPR001258">
    <property type="entry name" value="NHL_repeat"/>
</dbReference>